<keyword evidence="7" id="KW-1185">Reference proteome</keyword>
<dbReference type="PANTHER" id="PTHR46708">
    <property type="entry name" value="TENASCIN"/>
    <property type="match status" value="1"/>
</dbReference>
<feature type="domain" description="Fibronectin type-III" evidence="5">
    <location>
        <begin position="1994"/>
        <end position="2168"/>
    </location>
</feature>
<keyword evidence="1" id="KW-0677">Repeat</keyword>
<protein>
    <recommendedName>
        <fullName evidence="5">Fibronectin type-III domain-containing protein</fullName>
    </recommendedName>
</protein>
<evidence type="ECO:0000256" key="3">
    <source>
        <dbReference type="ARBA" id="ARBA00023326"/>
    </source>
</evidence>
<dbReference type="Proteomes" id="UP000555564">
    <property type="component" value="Unassembled WGS sequence"/>
</dbReference>
<dbReference type="GO" id="GO:0016798">
    <property type="term" value="F:hydrolase activity, acting on glycosyl bonds"/>
    <property type="evidence" value="ECO:0007669"/>
    <property type="project" value="UniProtKB-KW"/>
</dbReference>
<dbReference type="EMBL" id="JACHIU010000001">
    <property type="protein sequence ID" value="MBB6476554.1"/>
    <property type="molecule type" value="Genomic_DNA"/>
</dbReference>
<evidence type="ECO:0000256" key="2">
    <source>
        <dbReference type="ARBA" id="ARBA00023295"/>
    </source>
</evidence>
<gene>
    <name evidence="6" type="ORF">BJ992_005985</name>
</gene>
<comment type="caution">
    <text evidence="6">The sequence shown here is derived from an EMBL/GenBank/DDBJ whole genome shotgun (WGS) entry which is preliminary data.</text>
</comment>
<dbReference type="InterPro" id="IPR003961">
    <property type="entry name" value="FN3_dom"/>
</dbReference>
<evidence type="ECO:0000259" key="5">
    <source>
        <dbReference type="SMART" id="SM00060"/>
    </source>
</evidence>
<keyword evidence="3" id="KW-0624">Polysaccharide degradation</keyword>
<feature type="compositionally biased region" description="Gly residues" evidence="4">
    <location>
        <begin position="1719"/>
        <end position="1734"/>
    </location>
</feature>
<keyword evidence="3" id="KW-0119">Carbohydrate metabolism</keyword>
<dbReference type="SMART" id="SM00060">
    <property type="entry name" value="FN3"/>
    <property type="match status" value="4"/>
</dbReference>
<evidence type="ECO:0000313" key="6">
    <source>
        <dbReference type="EMBL" id="MBB6476554.1"/>
    </source>
</evidence>
<feature type="region of interest" description="Disordered" evidence="4">
    <location>
        <begin position="1693"/>
        <end position="1737"/>
    </location>
</feature>
<evidence type="ECO:0000313" key="7">
    <source>
        <dbReference type="Proteomes" id="UP000555564"/>
    </source>
</evidence>
<name>A0A7X0MAX9_9ACTN</name>
<dbReference type="PANTHER" id="PTHR46708:SF2">
    <property type="entry name" value="FIBRONECTIN TYPE-III DOMAIN-CONTAINING PROTEIN"/>
    <property type="match status" value="1"/>
</dbReference>
<accession>A0A7X0MAX9</accession>
<sequence>MTTPPSEPDPRLALQPVVTSRYAGGRLIVSWTPVAAAYGYRVVVTGGDGSDYRAEVTESPLTCDFVPRHGVTYTVTVEVLGIPGEAAALTVPDAVAMLRGLGERLVAARTPEGVYTFGEDVVLADAVRELIGAYPLTAAADPVLDDEAVRLSLAGASTGLTVVEGPVELVFTVSDEYELQATWTARPGDGYRLADTFEELAGGPYEYLDLAGPVFVATTYAHTEPGVFFEVQPGVSFQAGVSVPQEMSGASVLVGGALREGPVFAWPGERAFEALTIDPIGRDALTLTGGLVSLTEDRLEISGTVTLDGIELPAVLDFPTAITPAPVLRLIEPPLTGTTSGALLTATGLVDVVGERLPATLLDLAGVRVRELDMAFSPAGTEPTVTTVVLDFGTATWTLVPGLTLSGFRLETTVRAAEGYDPAGSVLVAGSVAVGDGVYEVTAGSVGDGTWYLEIEQEGVAAGDVTGLAGMDVATATGMLPRALLDGFPLTLTRAFVLADPAAAEIAEVEFTIAQTTPWSIAGGTVTVTGWTADISVARDKDGEWHPSAVLYGTVAVGGTGFAVSLAMPPGENGLWMLEMNDDAVVRLPSLGELLDLFGGTATGLPANVADLGDLEITGFKVGFDTGLSRVAFMFVRIAQASDWVIIPGAGADLLALHDFTAALSVTPEGSAGFLEGTLVVGGVPVDTGLVKNGPTEDWVLRAGWNTKVAVPGWNALEGWLSPSLAGATLPVEMPLSDGFDVSRVWLRLSGTSGALTELGFTLYTDKLWKLREGFSLTEVRAQLRMPWPVRADAIDAVLGGVLTLGGVEIAIVAVKPAGGPWEFGGSLLYGLTIDLVEAVNGITGGHALPGDAAAYGLPAEITIESAEVLAVPETGRFHFQGEAGFDWEFQIAGVDVAVRSIGGTIDIPAAGEPAVDGTGEPAPSAGTEAPLFARLTGVVDVASIRATVSAELGTVDTPTVLTGTLEPAELAALDLASVTAMGAADGGWRTVAPELADDLAFSGAAFALNLTERRLLLYGEMAHGDEWTVAGLVHCVPSGDGWSYVVALALPGGFRFGDLFGALSVVDDYLSVGDARLVVCDLPGTTLGDAATRTTGALLAIDPEAESPLDDLDGDPRGLSTGVYVSADLVFAGPLFSKVLQIGRDGTPPVVRLFAVIDQSVPGDGDVQNTTVFGATLPDIVVLDSIAFTGLELTYRPDPADRLEIAGNVALTGVFGDDYSFGVTLVVDSTRLTAAVEQTSREIVNPFLLPGIVLSGLSMDIAYVWAQGSVPASSTFALTGHVLLGRAPAAGETDERVSCLARLALIDGSPALFAVTLDRDLSVGGLLASLVTGHGADWPSDFVDVVFRATSRVCYATADGVSADPTFIAGLMVDATVRLTLLVSLELHVVVTFLRVGDRYVGMRMDVALLEPLDLAFITFSGPEFGGGPVLAVETGDNAKFELSTGISFLHERFVRWDVTVRQGADGGNVFGGHLKTDVELEPFGKLACDFTYTTHPGRDSELELIGWPEFDWVLDLFDIFAAIRSLGSQSSICGALAALVPLIGYDTTFRLTPDVAMEGDKLVFLLTGTYDFTVELADDPFLEVTLPPLRVEIAADTHYDQLPGRLAEELLLAGPRFAADLLRQPEKIAILTGMLITEKAVEAAMQLACEGLVEGAVAAAAEAAAGLVATTVGGAAAVTASAVLSVVTGSLSDSRSHSGGGGGGGGGGSDDDDDGGSSSGGSGGGSSGGGSGTARPDVPVLKSLTYAEGNVTAKWDAAARASAYTFELLGPDDAGLGSADFAARLDGTLPLRAEAFGVYHGRVRSSRGDVLSGWATLPLVRTAPPEAAVTLADTGLVVSWTDATDADRYQVRLGDVVTEVAGTLREVELPVPEPGTVTVEIQAVRAGEIPGGWSAPASLEVLPAPDGVTVRQEESRLVVSWRPLTGRDDEIRYAVEIAGTGEPVVRLGDTAISMSLDGPFTEHVVHRLRVRASADGGLGLWSAPAEFVYIAMPGPEGLRVSQRGDMFHLRWWTPVVLDEPMSYQAQTYVGYGYAWVSVDEDGNIVESGSRSWEEIRSEATGLNTGEADLALGGYGVRVRFTTPVRTGPWAVETPRLLEVPNVQEARYASEAIGVTWWPVEGATYEVSVSPGDLVLTSQEPALEISTDMLAQGTLYELRVRSVAGEDFGTWSDPPVRVVTVDPPAGVTASYADGTLEIGWQQVSGAEHYRVTVLDADGGVLKVAQEDGPVTWDAADLPRGAGFAVRVASMIEDVASADSAPVTFAMFDPPAGLTADHDGVGTRLSWSAVPGADQYRVRLLNSQGTVVKAVVTRQTTAEIAALGVTAQVRVVGQAWSAAVPVARYTCLSFTGDRPTVPRVSQRELDTVYKPTQTPTRTGWVATILGAGGPLSVLTFLTAAVVRSGPITQPQLYPALNGGDLQDLPAVPADDYTTPVGVLEAILRLDRVLAAKGVLTANAPYHAFNGSLTVPFAREGTGPLVAVAFGTATDLPGAALPGARGSVVFGIPEGRATVYTPNPENKNWLVFTDDPGLPLTLLRRLVKLLADREVLTAAEAAAVL</sequence>
<feature type="domain" description="Fibronectin type-III" evidence="5">
    <location>
        <begin position="8"/>
        <end position="86"/>
    </location>
</feature>
<evidence type="ECO:0000256" key="4">
    <source>
        <dbReference type="SAM" id="MobiDB-lite"/>
    </source>
</evidence>
<feature type="domain" description="Fibronectin type-III" evidence="5">
    <location>
        <begin position="1904"/>
        <end position="1981"/>
    </location>
</feature>
<dbReference type="InterPro" id="IPR050991">
    <property type="entry name" value="ECM_Regulatory_Proteins"/>
</dbReference>
<organism evidence="6 7">
    <name type="scientific">Sphaerisporangium rubeum</name>
    <dbReference type="NCBI Taxonomy" id="321317"/>
    <lineage>
        <taxon>Bacteria</taxon>
        <taxon>Bacillati</taxon>
        <taxon>Actinomycetota</taxon>
        <taxon>Actinomycetes</taxon>
        <taxon>Streptosporangiales</taxon>
        <taxon>Streptosporangiaceae</taxon>
        <taxon>Sphaerisporangium</taxon>
    </lineage>
</organism>
<dbReference type="InterPro" id="IPR036116">
    <property type="entry name" value="FN3_sf"/>
</dbReference>
<feature type="compositionally biased region" description="Gly residues" evidence="4">
    <location>
        <begin position="1700"/>
        <end position="1710"/>
    </location>
</feature>
<feature type="domain" description="Fibronectin type-III" evidence="5">
    <location>
        <begin position="1823"/>
        <end position="1891"/>
    </location>
</feature>
<reference evidence="6 7" key="1">
    <citation type="submission" date="2020-08" db="EMBL/GenBank/DDBJ databases">
        <title>Sequencing the genomes of 1000 actinobacteria strains.</title>
        <authorList>
            <person name="Klenk H.-P."/>
        </authorList>
    </citation>
    <scope>NUCLEOTIDE SEQUENCE [LARGE SCALE GENOMIC DNA]</scope>
    <source>
        <strain evidence="6 7">DSM 44936</strain>
    </source>
</reference>
<keyword evidence="2" id="KW-0326">Glycosidase</keyword>
<dbReference type="SUPFAM" id="SSF49265">
    <property type="entry name" value="Fibronectin type III"/>
    <property type="match status" value="1"/>
</dbReference>
<proteinExistence type="predicted"/>
<keyword evidence="2" id="KW-0378">Hydrolase</keyword>
<evidence type="ECO:0000256" key="1">
    <source>
        <dbReference type="ARBA" id="ARBA00022737"/>
    </source>
</evidence>
<dbReference type="RefSeq" id="WP_184986668.1">
    <property type="nucleotide sequence ID" value="NZ_BAAALO010000010.1"/>
</dbReference>
<dbReference type="GO" id="GO:0000272">
    <property type="term" value="P:polysaccharide catabolic process"/>
    <property type="evidence" value="ECO:0007669"/>
    <property type="project" value="UniProtKB-KW"/>
</dbReference>